<dbReference type="OrthoDB" id="573733at2"/>
<dbReference type="Pfam" id="PF09932">
    <property type="entry name" value="DUF2164"/>
    <property type="match status" value="1"/>
</dbReference>
<keyword evidence="2" id="KW-1185">Reference proteome</keyword>
<reference evidence="1 2" key="1">
    <citation type="journal article" date="2009" name="Int. J. Syst. Evol. Microbiol.">
        <title>Paenibacillus contaminans sp. nov., isolated from a contaminated laboratory plate.</title>
        <authorList>
            <person name="Chou J.H."/>
            <person name="Lee J.H."/>
            <person name="Lin M.C."/>
            <person name="Chang P.S."/>
            <person name="Arun A.B."/>
            <person name="Young C.C."/>
            <person name="Chen W.M."/>
        </authorList>
    </citation>
    <scope>NUCLEOTIDE SEQUENCE [LARGE SCALE GENOMIC DNA]</scope>
    <source>
        <strain evidence="1 2">CKOBP-6</strain>
    </source>
</reference>
<gene>
    <name evidence="1" type="ORF">DQG23_01780</name>
</gene>
<protein>
    <submittedName>
        <fullName evidence="1">DUF2164 domain-containing protein</fullName>
    </submittedName>
</protein>
<comment type="caution">
    <text evidence="1">The sequence shown here is derived from an EMBL/GenBank/DDBJ whole genome shotgun (WGS) entry which is preliminary data.</text>
</comment>
<evidence type="ECO:0000313" key="1">
    <source>
        <dbReference type="EMBL" id="RAV22959.1"/>
    </source>
</evidence>
<dbReference type="RefSeq" id="WP_113029068.1">
    <property type="nucleotide sequence ID" value="NZ_QMFB01000001.1"/>
</dbReference>
<organism evidence="1 2">
    <name type="scientific">Paenibacillus contaminans</name>
    <dbReference type="NCBI Taxonomy" id="450362"/>
    <lineage>
        <taxon>Bacteria</taxon>
        <taxon>Bacillati</taxon>
        <taxon>Bacillota</taxon>
        <taxon>Bacilli</taxon>
        <taxon>Bacillales</taxon>
        <taxon>Paenibacillaceae</taxon>
        <taxon>Paenibacillus</taxon>
    </lineage>
</organism>
<dbReference type="AlphaFoldDB" id="A0A329MSK0"/>
<name>A0A329MSK0_9BACL</name>
<dbReference type="Proteomes" id="UP000250369">
    <property type="component" value="Unassembled WGS sequence"/>
</dbReference>
<dbReference type="EMBL" id="QMFB01000001">
    <property type="protein sequence ID" value="RAV22959.1"/>
    <property type="molecule type" value="Genomic_DNA"/>
</dbReference>
<accession>A0A329MSK0</accession>
<sequence length="85" mass="9940">MMNLKLPREQKQQLIERVQSYFYEERSEEIGDLSAELLLDYMIREIGPVIYNQAIQDAIKTVGEKMVSLEDDLHSLEKPATANRR</sequence>
<dbReference type="InterPro" id="IPR018680">
    <property type="entry name" value="DUF2164"/>
</dbReference>
<evidence type="ECO:0000313" key="2">
    <source>
        <dbReference type="Proteomes" id="UP000250369"/>
    </source>
</evidence>
<proteinExistence type="predicted"/>